<dbReference type="Gene3D" id="1.25.40.10">
    <property type="entry name" value="Tetratricopeptide repeat domain"/>
    <property type="match status" value="1"/>
</dbReference>
<dbReference type="SMART" id="SM00671">
    <property type="entry name" value="SEL1"/>
    <property type="match status" value="3"/>
</dbReference>
<dbReference type="GO" id="GO:0005524">
    <property type="term" value="F:ATP binding"/>
    <property type="evidence" value="ECO:0007669"/>
    <property type="project" value="InterPro"/>
</dbReference>
<dbReference type="InterPro" id="IPR059179">
    <property type="entry name" value="MLKL-like_MCAfunc"/>
</dbReference>
<dbReference type="OrthoDB" id="2384430at2759"/>
<dbReference type="Proteomes" id="UP000022910">
    <property type="component" value="Unassembled WGS sequence"/>
</dbReference>
<dbReference type="Gene3D" id="1.10.510.10">
    <property type="entry name" value="Transferase(Phosphotransferase) domain 1"/>
    <property type="match status" value="1"/>
</dbReference>
<dbReference type="InterPro" id="IPR000719">
    <property type="entry name" value="Prot_kinase_dom"/>
</dbReference>
<dbReference type="SUPFAM" id="SSF56112">
    <property type="entry name" value="Protein kinase-like (PK-like)"/>
    <property type="match status" value="1"/>
</dbReference>
<dbReference type="Pfam" id="PF08238">
    <property type="entry name" value="Sel1"/>
    <property type="match status" value="3"/>
</dbReference>
<dbReference type="HOGENOM" id="CLU_000288_102_3_1"/>
<dbReference type="GO" id="GO:0004674">
    <property type="term" value="F:protein serine/threonine kinase activity"/>
    <property type="evidence" value="ECO:0007669"/>
    <property type="project" value="TreeGrafter"/>
</dbReference>
<evidence type="ECO:0000313" key="3">
    <source>
        <dbReference type="Proteomes" id="UP000022910"/>
    </source>
</evidence>
<dbReference type="InterPro" id="IPR001245">
    <property type="entry name" value="Ser-Thr/Tyr_kinase_cat_dom"/>
</dbReference>
<sequence length="776" mass="90773">MSNISKNIKFFSKGKRRNENEIENPRIEIIPVENDSNDSAMAIDYASPLPSPSSSTTTAHEVSRELKRLRLDNSVEDTCVSSLELSVNMATAACTIIEGASNVAQNFAAFAPLIKQFFDIAKEVVILYEKAEHNKEICSFLLQRCNCARVAVEDLDMRKTENVNFFSKKENLDLFKDFIKCMQRIKSFIGDVSQLNRLKKYFFANNIEETFTKLINEFEGYMNSLKFSFIVQSRNELMVIKNEIRQLTELLINIHGVSDTLQSKEEFFNGIGIVTKKNKDFRKQSYNQNQSEFANSVEEIEPLLEGQFQKANVIRSKKIEKRTAFNDCSEYCFKEFSNNSSPSLNYSNTQIEIRRQVNILKELKNSNHIIKFFGVAQENSKFYLVTEWMDFGNLYEYYTNYRENMNWKTKIRFALDICRGVSYLNDCHILHHDIQSANILVNEDHKVKIANFGLSKKFSEFTRNISHNIENVRYMAPEKLLIEDESNNSQVNNDIKRKKVPYDSKCEIYSVGALLWEIAELKKPHSDIVNTEMLIRIRERVRNKYREPLSDDVPEIWKYLVKRSMEHEPEWRLRISEICFNLYELSKKYYDPIPKSPSYISDEDENLIIDQPINSFSPTILSVEDAIREHKSNGNKQLAWESFKYHSESNSEAKYWLGYYYYYAEIPELQQLDQDERHKFALKIFRETADKGNPSAQLRYGMHLWKVANYYEAIRYLEMSANSGNSTAMYNIGSAYWNGNFVIKDQDKGARYLKEAAMQNQPKAIEMCKAYNIDYR</sequence>
<organism evidence="2 3">
    <name type="scientific">Rhizophagus irregularis (strain DAOM 197198w)</name>
    <name type="common">Glomus intraradices</name>
    <dbReference type="NCBI Taxonomy" id="1432141"/>
    <lineage>
        <taxon>Eukaryota</taxon>
        <taxon>Fungi</taxon>
        <taxon>Fungi incertae sedis</taxon>
        <taxon>Mucoromycota</taxon>
        <taxon>Glomeromycotina</taxon>
        <taxon>Glomeromycetes</taxon>
        <taxon>Glomerales</taxon>
        <taxon>Glomeraceae</taxon>
        <taxon>Rhizophagus</taxon>
    </lineage>
</organism>
<dbReference type="EMBL" id="JEMT01029173">
    <property type="protein sequence ID" value="EXX52888.1"/>
    <property type="molecule type" value="Genomic_DNA"/>
</dbReference>
<comment type="caution">
    <text evidence="2">The sequence shown here is derived from an EMBL/GenBank/DDBJ whole genome shotgun (WGS) entry which is preliminary data.</text>
</comment>
<reference evidence="2 3" key="1">
    <citation type="submission" date="2014-02" db="EMBL/GenBank/DDBJ databases">
        <title>Single nucleus genome sequencing reveals high similarity among nuclei of an endomycorrhizal fungus.</title>
        <authorList>
            <person name="Lin K."/>
            <person name="Geurts R."/>
            <person name="Zhang Z."/>
            <person name="Limpens E."/>
            <person name="Saunders D.G."/>
            <person name="Mu D."/>
            <person name="Pang E."/>
            <person name="Cao H."/>
            <person name="Cha H."/>
            <person name="Lin T."/>
            <person name="Zhou Q."/>
            <person name="Shang Y."/>
            <person name="Li Y."/>
            <person name="Ivanov S."/>
            <person name="Sharma T."/>
            <person name="Velzen R.V."/>
            <person name="Ruijter N.D."/>
            <person name="Aanen D.K."/>
            <person name="Win J."/>
            <person name="Kamoun S."/>
            <person name="Bisseling T."/>
            <person name="Huang S."/>
        </authorList>
    </citation>
    <scope>NUCLEOTIDE SEQUENCE [LARGE SCALE GENOMIC DNA]</scope>
    <source>
        <strain evidence="3">DAOM197198w</strain>
    </source>
</reference>
<dbReference type="InterPro" id="IPR051681">
    <property type="entry name" value="Ser/Thr_Kinases-Pseudokinases"/>
</dbReference>
<keyword evidence="3" id="KW-1185">Reference proteome</keyword>
<dbReference type="InterPro" id="IPR036537">
    <property type="entry name" value="Adaptor_Cbl_N_dom_sf"/>
</dbReference>
<name>A0A015LDF0_RHIIW</name>
<dbReference type="AlphaFoldDB" id="A0A015LDF0"/>
<dbReference type="PANTHER" id="PTHR44329">
    <property type="entry name" value="SERINE/THREONINE-PROTEIN KINASE TNNI3K-RELATED"/>
    <property type="match status" value="1"/>
</dbReference>
<dbReference type="SMR" id="A0A015LDF0"/>
<dbReference type="PROSITE" id="PS50011">
    <property type="entry name" value="PROTEIN_KINASE_DOM"/>
    <property type="match status" value="1"/>
</dbReference>
<evidence type="ECO:0000313" key="2">
    <source>
        <dbReference type="EMBL" id="EXX52888.1"/>
    </source>
</evidence>
<dbReference type="Gene3D" id="1.20.930.20">
    <property type="entry name" value="Adaptor protein Cbl, N-terminal domain"/>
    <property type="match status" value="1"/>
</dbReference>
<dbReference type="InterPro" id="IPR011009">
    <property type="entry name" value="Kinase-like_dom_sf"/>
</dbReference>
<proteinExistence type="predicted"/>
<accession>A0A015LDF0</accession>
<dbReference type="InterPro" id="IPR006597">
    <property type="entry name" value="Sel1-like"/>
</dbReference>
<dbReference type="SUPFAM" id="SSF81901">
    <property type="entry name" value="HCP-like"/>
    <property type="match status" value="1"/>
</dbReference>
<feature type="domain" description="Protein kinase" evidence="1">
    <location>
        <begin position="297"/>
        <end position="590"/>
    </location>
</feature>
<dbReference type="Pfam" id="PF07714">
    <property type="entry name" value="PK_Tyr_Ser-Thr"/>
    <property type="match status" value="1"/>
</dbReference>
<evidence type="ECO:0000259" key="1">
    <source>
        <dbReference type="PROSITE" id="PS50011"/>
    </source>
</evidence>
<gene>
    <name evidence="2" type="ORF">RirG_249120</name>
</gene>
<dbReference type="CDD" id="cd21037">
    <property type="entry name" value="MLKL_NTD"/>
    <property type="match status" value="1"/>
</dbReference>
<dbReference type="GO" id="GO:0007166">
    <property type="term" value="P:cell surface receptor signaling pathway"/>
    <property type="evidence" value="ECO:0007669"/>
    <property type="project" value="InterPro"/>
</dbReference>
<dbReference type="InterPro" id="IPR011990">
    <property type="entry name" value="TPR-like_helical_dom_sf"/>
</dbReference>
<protein>
    <submittedName>
        <fullName evidence="2">Ste11p</fullName>
    </submittedName>
</protein>